<dbReference type="Gene3D" id="3.40.50.150">
    <property type="entry name" value="Vaccinia Virus protein VP39"/>
    <property type="match status" value="1"/>
</dbReference>
<dbReference type="Proteomes" id="UP001595445">
    <property type="component" value="Unassembled WGS sequence"/>
</dbReference>
<accession>A0ABV7DU11</accession>
<organism evidence="2 3">
    <name type="scientific">Tabrizicola soli</name>
    <dbReference type="NCBI Taxonomy" id="2185115"/>
    <lineage>
        <taxon>Bacteria</taxon>
        <taxon>Pseudomonadati</taxon>
        <taxon>Pseudomonadota</taxon>
        <taxon>Alphaproteobacteria</taxon>
        <taxon>Rhodobacterales</taxon>
        <taxon>Paracoccaceae</taxon>
        <taxon>Tabrizicola</taxon>
    </lineage>
</organism>
<dbReference type="Pfam" id="PF05050">
    <property type="entry name" value="Methyltransf_21"/>
    <property type="match status" value="1"/>
</dbReference>
<dbReference type="GO" id="GO:0008168">
    <property type="term" value="F:methyltransferase activity"/>
    <property type="evidence" value="ECO:0007669"/>
    <property type="project" value="UniProtKB-KW"/>
</dbReference>
<dbReference type="InterPro" id="IPR006342">
    <property type="entry name" value="FkbM_mtfrase"/>
</dbReference>
<evidence type="ECO:0000259" key="1">
    <source>
        <dbReference type="Pfam" id="PF05050"/>
    </source>
</evidence>
<keyword evidence="2" id="KW-0489">Methyltransferase</keyword>
<comment type="caution">
    <text evidence="2">The sequence shown here is derived from an EMBL/GenBank/DDBJ whole genome shotgun (WGS) entry which is preliminary data.</text>
</comment>
<dbReference type="SUPFAM" id="SSF53335">
    <property type="entry name" value="S-adenosyl-L-methionine-dependent methyltransferases"/>
    <property type="match status" value="1"/>
</dbReference>
<protein>
    <submittedName>
        <fullName evidence="2">FkbM family methyltransferase</fullName>
    </submittedName>
</protein>
<proteinExistence type="predicted"/>
<feature type="domain" description="Methyltransferase FkbM" evidence="1">
    <location>
        <begin position="146"/>
        <end position="228"/>
    </location>
</feature>
<evidence type="ECO:0000313" key="3">
    <source>
        <dbReference type="Proteomes" id="UP001595445"/>
    </source>
</evidence>
<sequence length="246" mass="26792">MLKIIKRRLVLWLHSLLKGQDFVVHGVKVTLPRTVSEELRYLLLRNGPYEDGEVALCRKMLSSGINVLELGGSLGVVSAVVRSIIGSQAVHVIIEANNKLADVCLENASRSAVPGKTVLINAAIDYSGADFVHFEEGGSSFDGRVSAHSKGVPIPTITASECEGHFGGMPFALVCDIEGAEKDLVCHDRDFLSNCRSIVMEMHPTMYEAGQRDLDAVLSTLENCGFQITDQVGDVFLFTREDNKQS</sequence>
<gene>
    <name evidence="2" type="ORF">ACFOD6_08200</name>
</gene>
<dbReference type="InterPro" id="IPR029063">
    <property type="entry name" value="SAM-dependent_MTases_sf"/>
</dbReference>
<name>A0ABV7DU11_9RHOB</name>
<reference evidence="3" key="1">
    <citation type="journal article" date="2019" name="Int. J. Syst. Evol. Microbiol.">
        <title>The Global Catalogue of Microorganisms (GCM) 10K type strain sequencing project: providing services to taxonomists for standard genome sequencing and annotation.</title>
        <authorList>
            <consortium name="The Broad Institute Genomics Platform"/>
            <consortium name="The Broad Institute Genome Sequencing Center for Infectious Disease"/>
            <person name="Wu L."/>
            <person name="Ma J."/>
        </authorList>
    </citation>
    <scope>NUCLEOTIDE SEQUENCE [LARGE SCALE GENOMIC DNA]</scope>
    <source>
        <strain evidence="3">KCTC 62102</strain>
    </source>
</reference>
<dbReference type="GO" id="GO:0032259">
    <property type="term" value="P:methylation"/>
    <property type="evidence" value="ECO:0007669"/>
    <property type="project" value="UniProtKB-KW"/>
</dbReference>
<keyword evidence="3" id="KW-1185">Reference proteome</keyword>
<dbReference type="EMBL" id="JBHRSM010000014">
    <property type="protein sequence ID" value="MFC3086029.1"/>
    <property type="molecule type" value="Genomic_DNA"/>
</dbReference>
<evidence type="ECO:0000313" key="2">
    <source>
        <dbReference type="EMBL" id="MFC3086029.1"/>
    </source>
</evidence>
<dbReference type="RefSeq" id="WP_197647738.1">
    <property type="nucleotide sequence ID" value="NZ_JAEACP010000040.1"/>
</dbReference>
<keyword evidence="2" id="KW-0808">Transferase</keyword>